<gene>
    <name evidence="2" type="ORF">CH063_08515</name>
</gene>
<name>H1VA50_COLHI</name>
<dbReference type="HOGENOM" id="CLU_1562782_0_0_1"/>
<keyword evidence="1" id="KW-1133">Transmembrane helix</keyword>
<keyword evidence="1" id="KW-0472">Membrane</keyword>
<evidence type="ECO:0000256" key="1">
    <source>
        <dbReference type="SAM" id="Phobius"/>
    </source>
</evidence>
<dbReference type="Proteomes" id="UP000007174">
    <property type="component" value="Unassembled WGS sequence"/>
</dbReference>
<dbReference type="EMBL" id="CACQ02002302">
    <property type="protein sequence ID" value="CCF37103.1"/>
    <property type="molecule type" value="Genomic_DNA"/>
</dbReference>
<evidence type="ECO:0000313" key="3">
    <source>
        <dbReference type="Proteomes" id="UP000007174"/>
    </source>
</evidence>
<feature type="transmembrane region" description="Helical" evidence="1">
    <location>
        <begin position="107"/>
        <end position="132"/>
    </location>
</feature>
<protein>
    <submittedName>
        <fullName evidence="2">Uncharacterized protein</fullName>
    </submittedName>
</protein>
<evidence type="ECO:0000313" key="2">
    <source>
        <dbReference type="EMBL" id="CCF37103.1"/>
    </source>
</evidence>
<keyword evidence="1" id="KW-0812">Transmembrane</keyword>
<reference evidence="3" key="1">
    <citation type="journal article" date="2012" name="Nat. Genet.">
        <title>Lifestyle transitions in plant pathogenic Colletotrichum fungi deciphered by genome and transcriptome analyses.</title>
        <authorList>
            <person name="O'Connell R.J."/>
            <person name="Thon M.R."/>
            <person name="Hacquard S."/>
            <person name="Amyotte S.G."/>
            <person name="Kleemann J."/>
            <person name="Torres M.F."/>
            <person name="Damm U."/>
            <person name="Buiate E.A."/>
            <person name="Epstein L."/>
            <person name="Alkan N."/>
            <person name="Altmueller J."/>
            <person name="Alvarado-Balderrama L."/>
            <person name="Bauser C.A."/>
            <person name="Becker C."/>
            <person name="Birren B.W."/>
            <person name="Chen Z."/>
            <person name="Choi J."/>
            <person name="Crouch J.A."/>
            <person name="Duvick J.P."/>
            <person name="Farman M.A."/>
            <person name="Gan P."/>
            <person name="Heiman D."/>
            <person name="Henrissat B."/>
            <person name="Howard R.J."/>
            <person name="Kabbage M."/>
            <person name="Koch C."/>
            <person name="Kracher B."/>
            <person name="Kubo Y."/>
            <person name="Law A.D."/>
            <person name="Lebrun M.-H."/>
            <person name="Lee Y.-H."/>
            <person name="Miyara I."/>
            <person name="Moore N."/>
            <person name="Neumann U."/>
            <person name="Nordstroem K."/>
            <person name="Panaccione D.G."/>
            <person name="Panstruga R."/>
            <person name="Place M."/>
            <person name="Proctor R.H."/>
            <person name="Prusky D."/>
            <person name="Rech G."/>
            <person name="Reinhardt R."/>
            <person name="Rollins J.A."/>
            <person name="Rounsley S."/>
            <person name="Schardl C.L."/>
            <person name="Schwartz D.C."/>
            <person name="Shenoy N."/>
            <person name="Shirasu K."/>
            <person name="Sikhakolli U.R."/>
            <person name="Stueber K."/>
            <person name="Sukno S.A."/>
            <person name="Sweigard J.A."/>
            <person name="Takano Y."/>
            <person name="Takahara H."/>
            <person name="Trail F."/>
            <person name="van der Does H.C."/>
            <person name="Voll L.M."/>
            <person name="Will I."/>
            <person name="Young S."/>
            <person name="Zeng Q."/>
            <person name="Zhang J."/>
            <person name="Zhou S."/>
            <person name="Dickman M.B."/>
            <person name="Schulze-Lefert P."/>
            <person name="Ver Loren van Themaat E."/>
            <person name="Ma L.-J."/>
            <person name="Vaillancourt L.J."/>
        </authorList>
    </citation>
    <scope>NUCLEOTIDE SEQUENCE [LARGE SCALE GENOMIC DNA]</scope>
    <source>
        <strain evidence="3">IMI 349063</strain>
    </source>
</reference>
<feature type="transmembrane region" description="Helical" evidence="1">
    <location>
        <begin position="138"/>
        <end position="156"/>
    </location>
</feature>
<proteinExistence type="predicted"/>
<organism evidence="2 3">
    <name type="scientific">Colletotrichum higginsianum (strain IMI 349063)</name>
    <name type="common">Crucifer anthracnose fungus</name>
    <dbReference type="NCBI Taxonomy" id="759273"/>
    <lineage>
        <taxon>Eukaryota</taxon>
        <taxon>Fungi</taxon>
        <taxon>Dikarya</taxon>
        <taxon>Ascomycota</taxon>
        <taxon>Pezizomycotina</taxon>
        <taxon>Sordariomycetes</taxon>
        <taxon>Hypocreomycetidae</taxon>
        <taxon>Glomerellales</taxon>
        <taxon>Glomerellaceae</taxon>
        <taxon>Colletotrichum</taxon>
        <taxon>Colletotrichum destructivum species complex</taxon>
    </lineage>
</organism>
<dbReference type="AlphaFoldDB" id="H1VA50"/>
<accession>H1VA50</accession>
<sequence length="171" mass="18936">MKNSDALYGYYFVNVALRDPRPDVCQEIDSTSCRPGRTKQCKNVASLGRFCHFLGTQPLGFDAAVGRAPRCKFETQAGMTLATVVSADSSSFFHDTAFLSDHGNKKLFSVLAIDLTLPLLPPCMFASIRLGLATHPGLFFVSFFLVRPLGLLRGFLGYPFRYMHVSPFRGK</sequence>